<feature type="transmembrane region" description="Helical" evidence="5">
    <location>
        <begin position="184"/>
        <end position="203"/>
    </location>
</feature>
<dbReference type="InterPro" id="IPR020846">
    <property type="entry name" value="MFS_dom"/>
</dbReference>
<feature type="transmembrane region" description="Helical" evidence="5">
    <location>
        <begin position="425"/>
        <end position="445"/>
    </location>
</feature>
<dbReference type="STRING" id="1149755.A0A2J6SDD1"/>
<dbReference type="PANTHER" id="PTHR23502:SF2">
    <property type="entry name" value="TRANSPORTER, PUTATIVE (AFU_ORTHOLOGUE AFUA_2G08910)-RELATED"/>
    <property type="match status" value="1"/>
</dbReference>
<feature type="transmembrane region" description="Helical" evidence="5">
    <location>
        <begin position="96"/>
        <end position="119"/>
    </location>
</feature>
<dbReference type="OrthoDB" id="2585655at2759"/>
<feature type="transmembrane region" description="Helical" evidence="5">
    <location>
        <begin position="399"/>
        <end position="419"/>
    </location>
</feature>
<dbReference type="SUPFAM" id="SSF103473">
    <property type="entry name" value="MFS general substrate transporter"/>
    <property type="match status" value="1"/>
</dbReference>
<feature type="transmembrane region" description="Helical" evidence="5">
    <location>
        <begin position="331"/>
        <end position="350"/>
    </location>
</feature>
<proteinExistence type="predicted"/>
<dbReference type="AlphaFoldDB" id="A0A2J6SDD1"/>
<dbReference type="GO" id="GO:0005886">
    <property type="term" value="C:plasma membrane"/>
    <property type="evidence" value="ECO:0007669"/>
    <property type="project" value="TreeGrafter"/>
</dbReference>
<keyword evidence="3 5" id="KW-1133">Transmembrane helix</keyword>
<dbReference type="Pfam" id="PF07690">
    <property type="entry name" value="MFS_1"/>
    <property type="match status" value="1"/>
</dbReference>
<dbReference type="InterPro" id="IPR011701">
    <property type="entry name" value="MFS"/>
</dbReference>
<accession>A0A2J6SDD1</accession>
<evidence type="ECO:0000256" key="1">
    <source>
        <dbReference type="ARBA" id="ARBA00004141"/>
    </source>
</evidence>
<feature type="transmembrane region" description="Helical" evidence="5">
    <location>
        <begin position="65"/>
        <end position="84"/>
    </location>
</feature>
<keyword evidence="4 5" id="KW-0472">Membrane</keyword>
<dbReference type="PROSITE" id="PS50850">
    <property type="entry name" value="MFS"/>
    <property type="match status" value="1"/>
</dbReference>
<feature type="transmembrane region" description="Helical" evidence="5">
    <location>
        <begin position="31"/>
        <end position="53"/>
    </location>
</feature>
<evidence type="ECO:0000256" key="2">
    <source>
        <dbReference type="ARBA" id="ARBA00022692"/>
    </source>
</evidence>
<dbReference type="EMBL" id="KZ613937">
    <property type="protein sequence ID" value="PMD48775.1"/>
    <property type="molecule type" value="Genomic_DNA"/>
</dbReference>
<dbReference type="Proteomes" id="UP000235786">
    <property type="component" value="Unassembled WGS sequence"/>
</dbReference>
<name>A0A2J6SDD1_HYAVF</name>
<gene>
    <name evidence="7" type="ORF">L207DRAFT_414578</name>
</gene>
<dbReference type="GO" id="GO:0022857">
    <property type="term" value="F:transmembrane transporter activity"/>
    <property type="evidence" value="ECO:0007669"/>
    <property type="project" value="InterPro"/>
</dbReference>
<dbReference type="PANTHER" id="PTHR23502">
    <property type="entry name" value="MAJOR FACILITATOR SUPERFAMILY"/>
    <property type="match status" value="1"/>
</dbReference>
<evidence type="ECO:0000256" key="4">
    <source>
        <dbReference type="ARBA" id="ARBA00023136"/>
    </source>
</evidence>
<dbReference type="InterPro" id="IPR036259">
    <property type="entry name" value="MFS_trans_sf"/>
</dbReference>
<feature type="domain" description="Major facilitator superfamily (MFS) profile" evidence="6">
    <location>
        <begin position="30"/>
        <end position="452"/>
    </location>
</feature>
<evidence type="ECO:0000313" key="8">
    <source>
        <dbReference type="Proteomes" id="UP000235786"/>
    </source>
</evidence>
<reference evidence="7 8" key="1">
    <citation type="submission" date="2016-04" db="EMBL/GenBank/DDBJ databases">
        <title>A degradative enzymes factory behind the ericoid mycorrhizal symbiosis.</title>
        <authorList>
            <consortium name="DOE Joint Genome Institute"/>
            <person name="Martino E."/>
            <person name="Morin E."/>
            <person name="Grelet G."/>
            <person name="Kuo A."/>
            <person name="Kohler A."/>
            <person name="Daghino S."/>
            <person name="Barry K."/>
            <person name="Choi C."/>
            <person name="Cichocki N."/>
            <person name="Clum A."/>
            <person name="Copeland A."/>
            <person name="Hainaut M."/>
            <person name="Haridas S."/>
            <person name="Labutti K."/>
            <person name="Lindquist E."/>
            <person name="Lipzen A."/>
            <person name="Khouja H.-R."/>
            <person name="Murat C."/>
            <person name="Ohm R."/>
            <person name="Olson A."/>
            <person name="Spatafora J."/>
            <person name="Veneault-Fourrey C."/>
            <person name="Henrissat B."/>
            <person name="Grigoriev I."/>
            <person name="Martin F."/>
            <person name="Perotto S."/>
        </authorList>
    </citation>
    <scope>NUCLEOTIDE SEQUENCE [LARGE SCALE GENOMIC DNA]</scope>
    <source>
        <strain evidence="7 8">F</strain>
    </source>
</reference>
<keyword evidence="2 5" id="KW-0812">Transmembrane</keyword>
<organism evidence="7 8">
    <name type="scientific">Hyaloscypha variabilis (strain UAMH 11265 / GT02V1 / F)</name>
    <name type="common">Meliniomyces variabilis</name>
    <dbReference type="NCBI Taxonomy" id="1149755"/>
    <lineage>
        <taxon>Eukaryota</taxon>
        <taxon>Fungi</taxon>
        <taxon>Dikarya</taxon>
        <taxon>Ascomycota</taxon>
        <taxon>Pezizomycotina</taxon>
        <taxon>Leotiomycetes</taxon>
        <taxon>Helotiales</taxon>
        <taxon>Hyaloscyphaceae</taxon>
        <taxon>Hyaloscypha</taxon>
        <taxon>Hyaloscypha variabilis</taxon>
    </lineage>
</organism>
<evidence type="ECO:0000259" key="6">
    <source>
        <dbReference type="PROSITE" id="PS50850"/>
    </source>
</evidence>
<feature type="transmembrane region" description="Helical" evidence="5">
    <location>
        <begin position="252"/>
        <end position="278"/>
    </location>
</feature>
<protein>
    <submittedName>
        <fullName evidence="7">MFS general substrate transporter</fullName>
    </submittedName>
</protein>
<evidence type="ECO:0000256" key="5">
    <source>
        <dbReference type="SAM" id="Phobius"/>
    </source>
</evidence>
<feature type="transmembrane region" description="Helical" evidence="5">
    <location>
        <begin position="125"/>
        <end position="146"/>
    </location>
</feature>
<comment type="subcellular location">
    <subcellularLocation>
        <location evidence="1">Membrane</location>
        <topology evidence="1">Multi-pass membrane protein</topology>
    </subcellularLocation>
</comment>
<evidence type="ECO:0000313" key="7">
    <source>
        <dbReference type="EMBL" id="PMD48775.1"/>
    </source>
</evidence>
<keyword evidence="8" id="KW-1185">Reference proteome</keyword>
<dbReference type="Gene3D" id="1.20.1250.20">
    <property type="entry name" value="MFS general substrate transporter like domains"/>
    <property type="match status" value="1"/>
</dbReference>
<evidence type="ECO:0000256" key="3">
    <source>
        <dbReference type="ARBA" id="ARBA00022989"/>
    </source>
</evidence>
<feature type="transmembrane region" description="Helical" evidence="5">
    <location>
        <begin position="158"/>
        <end position="178"/>
    </location>
</feature>
<sequence>MRHGTLELDPLPSSSPRDPLNWPIWKKDVHVLMVAFHAMMTTFTAAGIIPGFHSFAVKYGTSIEQASYLTSAQILALGIFPLFWNPISKHFGRRPTFLISTFGSCVCNIGGVFCTSYGAQMTSRILTAVFLCPPLGIGSGVVTELFFKHERAQKMGWWTLMTTLGTPLGPFLMGFVVQHRNVDWIFWILAIINFCQFLGYLLIDAETLYLPSEVAKQVQKSQGRFNFSRIDKTPFSFSDCFAPFYICMHLKILIPACAYALVFCYANIAIIVEMPIIFGEKFGLDAQSIGLQYIALIIGSVLGEQLSGPLSDAFLNRYSRRTGHSHPIHRLWISYVGFLTVIVGILVWGIQLQNAKQGVWNVTPLIGAAIASFGNQIVTTTMITFAVDNYRQKSADIGVIVNLIRQVWGFIGPFYFPLIFGNLGFAASAGIFCSIIFALGCLPVIGLHIQGRDQKPAGDVVTVV</sequence>
<feature type="transmembrane region" description="Helical" evidence="5">
    <location>
        <begin position="362"/>
        <end position="387"/>
    </location>
</feature>